<comment type="caution">
    <text evidence="3">The sequence shown here is derived from an EMBL/GenBank/DDBJ whole genome shotgun (WGS) entry which is preliminary data.</text>
</comment>
<protein>
    <submittedName>
        <fullName evidence="3">Uncharacterized protein</fullName>
    </submittedName>
</protein>
<dbReference type="Proteomes" id="UP000783686">
    <property type="component" value="Unassembled WGS sequence"/>
</dbReference>
<evidence type="ECO:0000313" key="3">
    <source>
        <dbReference type="EMBL" id="CAD5225949.1"/>
    </source>
</evidence>
<dbReference type="Proteomes" id="UP000614601">
    <property type="component" value="Unassembled WGS sequence"/>
</dbReference>
<accession>A0A811LCR7</accession>
<dbReference type="AlphaFoldDB" id="A0A811LCR7"/>
<keyword evidence="2" id="KW-0472">Membrane</keyword>
<proteinExistence type="predicted"/>
<feature type="region of interest" description="Disordered" evidence="1">
    <location>
        <begin position="81"/>
        <end position="108"/>
    </location>
</feature>
<keyword evidence="4" id="KW-1185">Reference proteome</keyword>
<evidence type="ECO:0000313" key="4">
    <source>
        <dbReference type="Proteomes" id="UP000614601"/>
    </source>
</evidence>
<evidence type="ECO:0000256" key="1">
    <source>
        <dbReference type="SAM" id="MobiDB-lite"/>
    </source>
</evidence>
<evidence type="ECO:0000256" key="2">
    <source>
        <dbReference type="SAM" id="Phobius"/>
    </source>
</evidence>
<feature type="compositionally biased region" description="Basic and acidic residues" evidence="1">
    <location>
        <begin position="90"/>
        <end position="102"/>
    </location>
</feature>
<sequence>MQRHVVFMKILAEKSKFEPSNFDVVPLIVELVCIVMAVVSFGIFELLYRQGIFFKEDSEGPTKIHMQHLQEYKKQEDKFLSEGGQANPVRQRERKVEVKTKTEAVAVQ</sequence>
<organism evidence="3 4">
    <name type="scientific">Bursaphelenchus okinawaensis</name>
    <dbReference type="NCBI Taxonomy" id="465554"/>
    <lineage>
        <taxon>Eukaryota</taxon>
        <taxon>Metazoa</taxon>
        <taxon>Ecdysozoa</taxon>
        <taxon>Nematoda</taxon>
        <taxon>Chromadorea</taxon>
        <taxon>Rhabditida</taxon>
        <taxon>Tylenchina</taxon>
        <taxon>Tylenchomorpha</taxon>
        <taxon>Aphelenchoidea</taxon>
        <taxon>Aphelenchoididae</taxon>
        <taxon>Bursaphelenchus</taxon>
    </lineage>
</organism>
<reference evidence="3" key="1">
    <citation type="submission" date="2020-09" db="EMBL/GenBank/DDBJ databases">
        <authorList>
            <person name="Kikuchi T."/>
        </authorList>
    </citation>
    <scope>NUCLEOTIDE SEQUENCE</scope>
    <source>
        <strain evidence="3">SH1</strain>
    </source>
</reference>
<dbReference type="OrthoDB" id="5864892at2759"/>
<dbReference type="EMBL" id="CAJFCW020000005">
    <property type="protein sequence ID" value="CAG9121523.1"/>
    <property type="molecule type" value="Genomic_DNA"/>
</dbReference>
<keyword evidence="2" id="KW-1133">Transmembrane helix</keyword>
<feature type="transmembrane region" description="Helical" evidence="2">
    <location>
        <begin position="24"/>
        <end position="48"/>
    </location>
</feature>
<dbReference type="EMBL" id="CAJFDH010000005">
    <property type="protein sequence ID" value="CAD5225949.1"/>
    <property type="molecule type" value="Genomic_DNA"/>
</dbReference>
<name>A0A811LCR7_9BILA</name>
<keyword evidence="2" id="KW-0812">Transmembrane</keyword>
<gene>
    <name evidence="3" type="ORF">BOKJ2_LOCUS11833</name>
</gene>